<dbReference type="InterPro" id="IPR051906">
    <property type="entry name" value="TolC-like"/>
</dbReference>
<dbReference type="EMBL" id="RWIT01000028">
    <property type="protein sequence ID" value="RSK43083.1"/>
    <property type="molecule type" value="Genomic_DNA"/>
</dbReference>
<dbReference type="Gene3D" id="1.20.1600.10">
    <property type="entry name" value="Outer membrane efflux proteins (OEP)"/>
    <property type="match status" value="1"/>
</dbReference>
<dbReference type="GO" id="GO:1990281">
    <property type="term" value="C:efflux pump complex"/>
    <property type="evidence" value="ECO:0007669"/>
    <property type="project" value="TreeGrafter"/>
</dbReference>
<evidence type="ECO:0000256" key="4">
    <source>
        <dbReference type="ARBA" id="ARBA00022452"/>
    </source>
</evidence>
<keyword evidence="6" id="KW-0472">Membrane</keyword>
<dbReference type="GO" id="GO:0015288">
    <property type="term" value="F:porin activity"/>
    <property type="evidence" value="ECO:0007669"/>
    <property type="project" value="TreeGrafter"/>
</dbReference>
<evidence type="ECO:0000256" key="8">
    <source>
        <dbReference type="SAM" id="SignalP"/>
    </source>
</evidence>
<organism evidence="9 10">
    <name type="scientific">Hymenobacter rigui</name>
    <dbReference type="NCBI Taxonomy" id="334424"/>
    <lineage>
        <taxon>Bacteria</taxon>
        <taxon>Pseudomonadati</taxon>
        <taxon>Bacteroidota</taxon>
        <taxon>Cytophagia</taxon>
        <taxon>Cytophagales</taxon>
        <taxon>Hymenobacteraceae</taxon>
        <taxon>Hymenobacter</taxon>
    </lineage>
</organism>
<keyword evidence="5" id="KW-0812">Transmembrane</keyword>
<dbReference type="PANTHER" id="PTHR30026:SF20">
    <property type="entry name" value="OUTER MEMBRANE PROTEIN TOLC"/>
    <property type="match status" value="1"/>
</dbReference>
<name>A0A3R9ML76_9BACT</name>
<keyword evidence="8" id="KW-0732">Signal</keyword>
<proteinExistence type="inferred from homology"/>
<accession>A0A3R9ML76</accession>
<evidence type="ECO:0000256" key="7">
    <source>
        <dbReference type="ARBA" id="ARBA00023237"/>
    </source>
</evidence>
<reference evidence="9 10" key="1">
    <citation type="submission" date="2018-12" db="EMBL/GenBank/DDBJ databases">
        <authorList>
            <person name="Feng G."/>
            <person name="Zhu H."/>
        </authorList>
    </citation>
    <scope>NUCLEOTIDE SEQUENCE [LARGE SCALE GENOMIC DNA]</scope>
    <source>
        <strain evidence="9 10">KCTC 12533</strain>
    </source>
</reference>
<feature type="chain" id="PRO_5018665132" evidence="8">
    <location>
        <begin position="21"/>
        <end position="265"/>
    </location>
</feature>
<dbReference type="OrthoDB" id="823635at2"/>
<evidence type="ECO:0000256" key="2">
    <source>
        <dbReference type="ARBA" id="ARBA00007613"/>
    </source>
</evidence>
<dbReference type="SUPFAM" id="SSF56954">
    <property type="entry name" value="Outer membrane efflux proteins (OEP)"/>
    <property type="match status" value="1"/>
</dbReference>
<comment type="caution">
    <text evidence="9">The sequence shown here is derived from an EMBL/GenBank/DDBJ whole genome shotgun (WGS) entry which is preliminary data.</text>
</comment>
<comment type="subcellular location">
    <subcellularLocation>
        <location evidence="1">Cell outer membrane</location>
    </subcellularLocation>
</comment>
<dbReference type="GO" id="GO:0015562">
    <property type="term" value="F:efflux transmembrane transporter activity"/>
    <property type="evidence" value="ECO:0007669"/>
    <property type="project" value="InterPro"/>
</dbReference>
<evidence type="ECO:0000256" key="6">
    <source>
        <dbReference type="ARBA" id="ARBA00023136"/>
    </source>
</evidence>
<evidence type="ECO:0000256" key="3">
    <source>
        <dbReference type="ARBA" id="ARBA00022448"/>
    </source>
</evidence>
<dbReference type="Proteomes" id="UP000273500">
    <property type="component" value="Unassembled WGS sequence"/>
</dbReference>
<dbReference type="InterPro" id="IPR003423">
    <property type="entry name" value="OMP_efflux"/>
</dbReference>
<protein>
    <submittedName>
        <fullName evidence="9">TolC family protein</fullName>
    </submittedName>
</protein>
<dbReference type="GO" id="GO:0009279">
    <property type="term" value="C:cell outer membrane"/>
    <property type="evidence" value="ECO:0007669"/>
    <property type="project" value="UniProtKB-SubCell"/>
</dbReference>
<feature type="signal peptide" evidence="8">
    <location>
        <begin position="1"/>
        <end position="20"/>
    </location>
</feature>
<dbReference type="Pfam" id="PF02321">
    <property type="entry name" value="OEP"/>
    <property type="match status" value="1"/>
</dbReference>
<evidence type="ECO:0000256" key="1">
    <source>
        <dbReference type="ARBA" id="ARBA00004442"/>
    </source>
</evidence>
<keyword evidence="10" id="KW-1185">Reference proteome</keyword>
<keyword evidence="3" id="KW-0813">Transport</keyword>
<gene>
    <name evidence="9" type="ORF">EI291_22430</name>
</gene>
<evidence type="ECO:0000313" key="10">
    <source>
        <dbReference type="Proteomes" id="UP000273500"/>
    </source>
</evidence>
<dbReference type="AlphaFoldDB" id="A0A3R9ML76"/>
<keyword evidence="7" id="KW-0998">Cell outer membrane</keyword>
<dbReference type="PANTHER" id="PTHR30026">
    <property type="entry name" value="OUTER MEMBRANE PROTEIN TOLC"/>
    <property type="match status" value="1"/>
</dbReference>
<evidence type="ECO:0000313" key="9">
    <source>
        <dbReference type="EMBL" id="RSK43083.1"/>
    </source>
</evidence>
<keyword evidence="4" id="KW-1134">Transmembrane beta strand</keyword>
<sequence>MHKPMLLCLLVLLLCAGRFAAAQGARPAAGPAPGRAGLTEPEAGRAAWEIRFFDQPELTLPVLVAAAVRHSAEVKALEAERAVTREDLQIARKAILGSVVLTNSLGYGNIANVALADPSVVPVRTDNSARHYATSLNLNLPLDRLASRPNQIARQKLQGQRLEYLAQSRRDAVRQRVIDLYQAVLLAHRVLGLRQQSYVNASLNAQLAEKQFRTGEATLADLSLMQDRFINASIDRESAASSYTTALLLLEEVTGAKVADLLAQP</sequence>
<evidence type="ECO:0000256" key="5">
    <source>
        <dbReference type="ARBA" id="ARBA00022692"/>
    </source>
</evidence>
<comment type="similarity">
    <text evidence="2">Belongs to the outer membrane factor (OMF) (TC 1.B.17) family.</text>
</comment>